<name>A0A031WE42_CLODI</name>
<dbReference type="Proteomes" id="UP000411588">
    <property type="component" value="Unassembled WGS sequence"/>
</dbReference>
<feature type="transmembrane region" description="Helical" evidence="8">
    <location>
        <begin position="79"/>
        <end position="98"/>
    </location>
</feature>
<evidence type="ECO:0000313" key="14">
    <source>
        <dbReference type="EMBL" id="VFD29661.1"/>
    </source>
</evidence>
<evidence type="ECO:0000313" key="9">
    <source>
        <dbReference type="EMBL" id="CDS88389.1"/>
    </source>
</evidence>
<keyword evidence="4 8" id="KW-0812">Transmembrane</keyword>
<evidence type="ECO:0000256" key="5">
    <source>
        <dbReference type="ARBA" id="ARBA00022801"/>
    </source>
</evidence>
<dbReference type="EMBL" id="LK932849">
    <property type="protein sequence ID" value="CDS95806.1"/>
    <property type="molecule type" value="Genomic_DNA"/>
</dbReference>
<gene>
    <name evidence="11" type="primary">agrB</name>
    <name evidence="11" type="ORF">BN1095_20238</name>
    <name evidence="9" type="ORF">BN1096_690034</name>
    <name evidence="10" type="ORF">BN1097_700033</name>
    <name evidence="12" type="ORF">KRM00_001709</name>
    <name evidence="14" type="ORF">SAMEA1402399_00708</name>
    <name evidence="13" type="ORF">SAMEA3375112_02147</name>
</gene>
<dbReference type="EMBL" id="LK932410">
    <property type="protein sequence ID" value="CDS89054.1"/>
    <property type="molecule type" value="Genomic_DNA"/>
</dbReference>
<reference evidence="12" key="4">
    <citation type="submission" date="2021-06" db="EMBL/GenBank/DDBJ databases">
        <authorList>
            <consortium name="NCBI Pathogen Detection Project"/>
        </authorList>
    </citation>
    <scope>NUCLEOTIDE SEQUENCE</scope>
    <source>
        <strain evidence="12">HN1000</strain>
    </source>
</reference>
<keyword evidence="6 8" id="KW-1133">Transmembrane helix</keyword>
<dbReference type="GO" id="GO:0008233">
    <property type="term" value="F:peptidase activity"/>
    <property type="evidence" value="ECO:0007669"/>
    <property type="project" value="UniProtKB-KW"/>
</dbReference>
<dbReference type="Pfam" id="PF04647">
    <property type="entry name" value="AgrB"/>
    <property type="match status" value="1"/>
</dbReference>
<dbReference type="InterPro" id="IPR006741">
    <property type="entry name" value="AgrB"/>
</dbReference>
<dbReference type="GO" id="GO:0009372">
    <property type="term" value="P:quorum sensing"/>
    <property type="evidence" value="ECO:0007669"/>
    <property type="project" value="UniProtKB-KW"/>
</dbReference>
<dbReference type="Proteomes" id="UP000189137">
    <property type="component" value="Unassembled WGS sequence"/>
</dbReference>
<keyword evidence="7 8" id="KW-0472">Membrane</keyword>
<evidence type="ECO:0000256" key="3">
    <source>
        <dbReference type="ARBA" id="ARBA00022670"/>
    </source>
</evidence>
<dbReference type="PATRIC" id="fig|1496.1373.peg.762"/>
<dbReference type="GO" id="GO:0016020">
    <property type="term" value="C:membrane"/>
    <property type="evidence" value="ECO:0007669"/>
    <property type="project" value="InterPro"/>
</dbReference>
<dbReference type="Proteomes" id="UP000878956">
    <property type="component" value="Unassembled WGS sequence"/>
</dbReference>
<evidence type="ECO:0000313" key="16">
    <source>
        <dbReference type="Proteomes" id="UP000411588"/>
    </source>
</evidence>
<reference evidence="12" key="3">
    <citation type="journal article" date="2018" name="Genome Biol.">
        <title>SKESA: strategic k-mer extension for scrupulous assemblies.</title>
        <authorList>
            <person name="Souvorov A."/>
            <person name="Agarwala R."/>
            <person name="Lipman D.J."/>
        </authorList>
    </citation>
    <scope>NUCLEOTIDE SEQUENCE</scope>
    <source>
        <strain evidence="12">HN1000</strain>
    </source>
</reference>
<protein>
    <submittedName>
        <fullName evidence="11 12">Accessory gene regulator</fullName>
    </submittedName>
    <submittedName>
        <fullName evidence="13">Accessory gene regulator protein</fullName>
    </submittedName>
    <submittedName>
        <fullName evidence="10">Accessory protein regulator protein B</fullName>
    </submittedName>
</protein>
<reference evidence="11" key="1">
    <citation type="submission" date="2014-07" db="EMBL/GenBank/DDBJ databases">
        <authorList>
            <person name="Monot Marc"/>
        </authorList>
    </citation>
    <scope>NUCLEOTIDE SEQUENCE</scope>
    <source>
        <strain evidence="11">7032989</strain>
        <strain evidence="10">7032994</strain>
    </source>
</reference>
<keyword evidence="2" id="KW-0673">Quorum sensing</keyword>
<evidence type="ECO:0000256" key="2">
    <source>
        <dbReference type="ARBA" id="ARBA00022654"/>
    </source>
</evidence>
<feature type="transmembrane region" description="Helical" evidence="8">
    <location>
        <begin position="104"/>
        <end position="124"/>
    </location>
</feature>
<accession>A0A031WE42</accession>
<proteinExistence type="predicted"/>
<dbReference type="KEGG" id="pdf:CD630DERM_27500"/>
<evidence type="ECO:0000313" key="15">
    <source>
        <dbReference type="Proteomes" id="UP000189137"/>
    </source>
</evidence>
<dbReference type="AlphaFoldDB" id="A0A031WE42"/>
<feature type="transmembrane region" description="Helical" evidence="8">
    <location>
        <begin position="145"/>
        <end position="162"/>
    </location>
</feature>
<reference evidence="13 15" key="2">
    <citation type="submission" date="2017-02" db="EMBL/GenBank/DDBJ databases">
        <authorList>
            <consortium name="Pathogen Informatics"/>
        </authorList>
    </citation>
    <scope>NUCLEOTIDE SEQUENCE [LARGE SCALE GENOMIC DNA]</scope>
    <source>
        <strain evidence="14">Clo34</strain>
        <strain evidence="16">clo34</strain>
        <strain evidence="13 15">VRECD0157</strain>
    </source>
</reference>
<evidence type="ECO:0000313" key="10">
    <source>
        <dbReference type="EMBL" id="CDS89054.1"/>
    </source>
</evidence>
<dbReference type="EMBL" id="FUPS01000006">
    <property type="protein sequence ID" value="SJS44795.1"/>
    <property type="molecule type" value="Genomic_DNA"/>
</dbReference>
<sequence length="192" mass="22254">MFKRYAEKMTSVLICNNMIDNNESKVYSYGFEILIAFIVNITTMLFIGFLFGKFTYVLFFLMCYCPIRQFSGGYHADNYFRCLLTFIFIILSTILIIENINIDLFKNIIMIIASVSWVGICVLCPIEHRSNPISDREKLVYKKTAIFISTVVLLITILSLSLSIFVDYFTYSAFAMFWIFVMLVLGKLKAKV</sequence>
<dbReference type="RefSeq" id="WP_004454130.1">
    <property type="nucleotide sequence ID" value="NZ_AP031492.1"/>
</dbReference>
<dbReference type="SMART" id="SM00793">
    <property type="entry name" value="AgrB"/>
    <property type="match status" value="1"/>
</dbReference>
<keyword evidence="5" id="KW-0378">Hydrolase</keyword>
<organism evidence="11">
    <name type="scientific">Clostridioides difficile</name>
    <name type="common">Peptoclostridium difficile</name>
    <dbReference type="NCBI Taxonomy" id="1496"/>
    <lineage>
        <taxon>Bacteria</taxon>
        <taxon>Bacillati</taxon>
        <taxon>Bacillota</taxon>
        <taxon>Clostridia</taxon>
        <taxon>Peptostreptococcales</taxon>
        <taxon>Peptostreptococcaceae</taxon>
        <taxon>Clostridioides</taxon>
    </lineage>
</organism>
<dbReference type="EMBL" id="DAEPXK010000014">
    <property type="protein sequence ID" value="HBH1542229.1"/>
    <property type="molecule type" value="Genomic_DNA"/>
</dbReference>
<evidence type="ECO:0000256" key="4">
    <source>
        <dbReference type="ARBA" id="ARBA00022692"/>
    </source>
</evidence>
<evidence type="ECO:0000313" key="11">
    <source>
        <dbReference type="EMBL" id="CDS95806.1"/>
    </source>
</evidence>
<evidence type="ECO:0000313" key="13">
    <source>
        <dbReference type="EMBL" id="SJS44795.1"/>
    </source>
</evidence>
<evidence type="ECO:0000256" key="7">
    <source>
        <dbReference type="ARBA" id="ARBA00023136"/>
    </source>
</evidence>
<feature type="transmembrane region" description="Helical" evidence="8">
    <location>
        <begin position="34"/>
        <end position="67"/>
    </location>
</feature>
<evidence type="ECO:0000313" key="12">
    <source>
        <dbReference type="EMBL" id="HBH1542229.1"/>
    </source>
</evidence>
<dbReference type="GO" id="GO:0006508">
    <property type="term" value="P:proteolysis"/>
    <property type="evidence" value="ECO:0007669"/>
    <property type="project" value="UniProtKB-KW"/>
</dbReference>
<evidence type="ECO:0000256" key="1">
    <source>
        <dbReference type="ARBA" id="ARBA00022475"/>
    </source>
</evidence>
<keyword evidence="3" id="KW-0645">Protease</keyword>
<evidence type="ECO:0000256" key="8">
    <source>
        <dbReference type="SAM" id="Phobius"/>
    </source>
</evidence>
<keyword evidence="1" id="KW-1003">Cell membrane</keyword>
<dbReference type="EMBL" id="LK932523">
    <property type="protein sequence ID" value="CDS88389.1"/>
    <property type="molecule type" value="Genomic_DNA"/>
</dbReference>
<evidence type="ECO:0000256" key="6">
    <source>
        <dbReference type="ARBA" id="ARBA00022989"/>
    </source>
</evidence>
<dbReference type="EMBL" id="CAADAN010000002">
    <property type="protein sequence ID" value="VFD29661.1"/>
    <property type="molecule type" value="Genomic_DNA"/>
</dbReference>
<feature type="transmembrane region" description="Helical" evidence="8">
    <location>
        <begin position="168"/>
        <end position="186"/>
    </location>
</feature>